<evidence type="ECO:0000256" key="4">
    <source>
        <dbReference type="ARBA" id="ARBA00023136"/>
    </source>
</evidence>
<dbReference type="GO" id="GO:0005886">
    <property type="term" value="C:plasma membrane"/>
    <property type="evidence" value="ECO:0007669"/>
    <property type="project" value="TreeGrafter"/>
</dbReference>
<dbReference type="EMBL" id="OW240917">
    <property type="protein sequence ID" value="CAH2299138.1"/>
    <property type="molecule type" value="Genomic_DNA"/>
</dbReference>
<feature type="non-terminal residue" evidence="6">
    <location>
        <position position="271"/>
    </location>
</feature>
<feature type="domain" description="Receptor ligand binding region" evidence="5">
    <location>
        <begin position="1"/>
        <end position="152"/>
    </location>
</feature>
<evidence type="ECO:0000259" key="5">
    <source>
        <dbReference type="Pfam" id="PF01094"/>
    </source>
</evidence>
<proteinExistence type="predicted"/>
<keyword evidence="7" id="KW-1185">Reference proteome</keyword>
<evidence type="ECO:0000313" key="6">
    <source>
        <dbReference type="EMBL" id="CAH2299138.1"/>
    </source>
</evidence>
<dbReference type="InterPro" id="IPR000068">
    <property type="entry name" value="GPCR_3_Ca_sens_rcpt-rel"/>
</dbReference>
<protein>
    <recommendedName>
        <fullName evidence="5">Receptor ligand binding region domain-containing protein</fullName>
    </recommendedName>
</protein>
<keyword evidence="3" id="KW-1133">Transmembrane helix</keyword>
<accession>A0AAD1SEC5</accession>
<keyword evidence="2" id="KW-0812">Transmembrane</keyword>
<sequence>ISHGATDYALTDRLQYPHVFKMMPNDRIYYTVVVTFLKYFKWNWVGIFSSDDVTGETESKVLTDYLASNDICVAFRIKSNIDLHKEQILERNKIIMKKSGAKIIIICGSHSPATFSRLTLLLGKVHDMILIYSSSYFYSIEKHELSLPTFDGSFTLTPSNCNYSCPWRVFSLDHPSKYPEDKLLEHTWIKGLTCLSLNQLSDTFYSKLYRLSLKNCSTKYQKTFSEHELPATFLSRMINGLESLVKSLQATLFHNIRLFNKTLKNLSFRHQ</sequence>
<dbReference type="PANTHER" id="PTHR24061:SF588">
    <property type="entry name" value="VOMERONASAL TYPE-2 RECEPTOR 26"/>
    <property type="match status" value="1"/>
</dbReference>
<reference evidence="6" key="1">
    <citation type="submission" date="2022-03" db="EMBL/GenBank/DDBJ databases">
        <authorList>
            <person name="Alioto T."/>
            <person name="Alioto T."/>
            <person name="Gomez Garrido J."/>
        </authorList>
    </citation>
    <scope>NUCLEOTIDE SEQUENCE</scope>
</reference>
<comment type="subcellular location">
    <subcellularLocation>
        <location evidence="1">Membrane</location>
    </subcellularLocation>
</comment>
<dbReference type="InterPro" id="IPR001828">
    <property type="entry name" value="ANF_lig-bd_rcpt"/>
</dbReference>
<dbReference type="GO" id="GO:0004930">
    <property type="term" value="F:G protein-coupled receptor activity"/>
    <property type="evidence" value="ECO:0007669"/>
    <property type="project" value="InterPro"/>
</dbReference>
<dbReference type="InterPro" id="IPR028082">
    <property type="entry name" value="Peripla_BP_I"/>
</dbReference>
<feature type="non-terminal residue" evidence="6">
    <location>
        <position position="1"/>
    </location>
</feature>
<evidence type="ECO:0000256" key="2">
    <source>
        <dbReference type="ARBA" id="ARBA00022692"/>
    </source>
</evidence>
<dbReference type="SUPFAM" id="SSF53822">
    <property type="entry name" value="Periplasmic binding protein-like I"/>
    <property type="match status" value="1"/>
</dbReference>
<organism evidence="6 7">
    <name type="scientific">Pelobates cultripes</name>
    <name type="common">Western spadefoot toad</name>
    <dbReference type="NCBI Taxonomy" id="61616"/>
    <lineage>
        <taxon>Eukaryota</taxon>
        <taxon>Metazoa</taxon>
        <taxon>Chordata</taxon>
        <taxon>Craniata</taxon>
        <taxon>Vertebrata</taxon>
        <taxon>Euteleostomi</taxon>
        <taxon>Amphibia</taxon>
        <taxon>Batrachia</taxon>
        <taxon>Anura</taxon>
        <taxon>Pelobatoidea</taxon>
        <taxon>Pelobatidae</taxon>
        <taxon>Pelobates</taxon>
    </lineage>
</organism>
<dbReference type="PANTHER" id="PTHR24061">
    <property type="entry name" value="CALCIUM-SENSING RECEPTOR-RELATED"/>
    <property type="match status" value="1"/>
</dbReference>
<dbReference type="Gene3D" id="3.40.50.2300">
    <property type="match status" value="2"/>
</dbReference>
<dbReference type="Pfam" id="PF01094">
    <property type="entry name" value="ANF_receptor"/>
    <property type="match status" value="1"/>
</dbReference>
<name>A0AAD1SEC5_PELCU</name>
<dbReference type="AlphaFoldDB" id="A0AAD1SEC5"/>
<dbReference type="Proteomes" id="UP001295444">
    <property type="component" value="Chromosome 06"/>
</dbReference>
<evidence type="ECO:0000313" key="7">
    <source>
        <dbReference type="Proteomes" id="UP001295444"/>
    </source>
</evidence>
<evidence type="ECO:0000256" key="3">
    <source>
        <dbReference type="ARBA" id="ARBA00022989"/>
    </source>
</evidence>
<keyword evidence="4" id="KW-0472">Membrane</keyword>
<evidence type="ECO:0000256" key="1">
    <source>
        <dbReference type="ARBA" id="ARBA00004370"/>
    </source>
</evidence>
<gene>
    <name evidence="6" type="ORF">PECUL_23A002452</name>
</gene>